<dbReference type="EMBL" id="BIFS01000002">
    <property type="protein sequence ID" value="GCE23202.1"/>
    <property type="molecule type" value="Genomic_DNA"/>
</dbReference>
<accession>A0A402AVQ2</accession>
<comment type="caution">
    <text evidence="1">The sequence shown here is derived from an EMBL/GenBank/DDBJ whole genome shotgun (WGS) entry which is preliminary data.</text>
</comment>
<name>A0A402AVQ2_9CHLR</name>
<proteinExistence type="predicted"/>
<gene>
    <name evidence="1" type="ORF">KDK_70020</name>
</gene>
<evidence type="ECO:0000313" key="2">
    <source>
        <dbReference type="Proteomes" id="UP000287188"/>
    </source>
</evidence>
<protein>
    <submittedName>
        <fullName evidence="1">Uncharacterized protein</fullName>
    </submittedName>
</protein>
<keyword evidence="2" id="KW-1185">Reference proteome</keyword>
<organism evidence="1 2">
    <name type="scientific">Dictyobacter kobayashii</name>
    <dbReference type="NCBI Taxonomy" id="2014872"/>
    <lineage>
        <taxon>Bacteria</taxon>
        <taxon>Bacillati</taxon>
        <taxon>Chloroflexota</taxon>
        <taxon>Ktedonobacteria</taxon>
        <taxon>Ktedonobacterales</taxon>
        <taxon>Dictyobacteraceae</taxon>
        <taxon>Dictyobacter</taxon>
    </lineage>
</organism>
<reference evidence="2" key="1">
    <citation type="submission" date="2018-12" db="EMBL/GenBank/DDBJ databases">
        <title>Tengunoibacter tsumagoiensis gen. nov., sp. nov., Dictyobacter kobayashii sp. nov., D. alpinus sp. nov., and D. joshuensis sp. nov. and description of Dictyobacteraceae fam. nov. within the order Ktedonobacterales isolated from Tengu-no-mugimeshi.</title>
        <authorList>
            <person name="Wang C.M."/>
            <person name="Zheng Y."/>
            <person name="Sakai Y."/>
            <person name="Toyoda A."/>
            <person name="Minakuchi Y."/>
            <person name="Abe K."/>
            <person name="Yokota A."/>
            <person name="Yabe S."/>
        </authorList>
    </citation>
    <scope>NUCLEOTIDE SEQUENCE [LARGE SCALE GENOMIC DNA]</scope>
    <source>
        <strain evidence="2">Uno11</strain>
    </source>
</reference>
<sequence>MAIIGQSAKMNTPCCMGKAADMNRNIINGGDHRIIADRHITQPTLNVFLHGSQICQSRKKGRVVVLDVDEQGAILVESQVASDHFHHDHITIAELRHWISSSQRLDSSDQGIISLTR</sequence>
<dbReference type="AlphaFoldDB" id="A0A402AVQ2"/>
<dbReference type="Proteomes" id="UP000287188">
    <property type="component" value="Unassembled WGS sequence"/>
</dbReference>
<evidence type="ECO:0000313" key="1">
    <source>
        <dbReference type="EMBL" id="GCE23202.1"/>
    </source>
</evidence>